<evidence type="ECO:0000313" key="2">
    <source>
        <dbReference type="EMBL" id="KRX06706.1"/>
    </source>
</evidence>
<organism evidence="2 3">
    <name type="scientific">Pseudocohnilembus persalinus</name>
    <name type="common">Ciliate</name>
    <dbReference type="NCBI Taxonomy" id="266149"/>
    <lineage>
        <taxon>Eukaryota</taxon>
        <taxon>Sar</taxon>
        <taxon>Alveolata</taxon>
        <taxon>Ciliophora</taxon>
        <taxon>Intramacronucleata</taxon>
        <taxon>Oligohymenophorea</taxon>
        <taxon>Scuticociliatia</taxon>
        <taxon>Philasterida</taxon>
        <taxon>Pseudocohnilembidae</taxon>
        <taxon>Pseudocohnilembus</taxon>
    </lineage>
</organism>
<dbReference type="PANTHER" id="PTHR38150">
    <property type="entry name" value="EF-HAND DOMAIN-CONTAINING PROTEIN"/>
    <property type="match status" value="1"/>
</dbReference>
<dbReference type="PANTHER" id="PTHR38150:SF1">
    <property type="entry name" value="PFU DOMAIN-CONTAINING PROTEIN"/>
    <property type="match status" value="1"/>
</dbReference>
<evidence type="ECO:0000256" key="1">
    <source>
        <dbReference type="SAM" id="MobiDB-lite"/>
    </source>
</evidence>
<reference evidence="2 3" key="1">
    <citation type="journal article" date="2015" name="Sci. Rep.">
        <title>Genome of the facultative scuticociliatosis pathogen Pseudocohnilembus persalinus provides insight into its virulence through horizontal gene transfer.</title>
        <authorList>
            <person name="Xiong J."/>
            <person name="Wang G."/>
            <person name="Cheng J."/>
            <person name="Tian M."/>
            <person name="Pan X."/>
            <person name="Warren A."/>
            <person name="Jiang C."/>
            <person name="Yuan D."/>
            <person name="Miao W."/>
        </authorList>
    </citation>
    <scope>NUCLEOTIDE SEQUENCE [LARGE SCALE GENOMIC DNA]</scope>
    <source>
        <strain evidence="2">36N120E</strain>
    </source>
</reference>
<name>A0A0V0QWU1_PSEPJ</name>
<dbReference type="InParanoid" id="A0A0V0QWU1"/>
<sequence length="803" mass="95534">MEDQQEIKNQDELEQIKYQTQIQNFELQNESNRNSNSQNGNYENQFQDHNNLQTEDTFLESHLVEMGSKQKKIKNHQLDLLEYAACKSKRTLKESQVLSPKNQTNVYERLYNENFILQGKQDKKQKLYNDQLKEHAKQSKIIKSTNQVLTSKLEKQIAVSINDIVGEDQNMSFEQLGRLMTVLDIFRVIFYDENCEFTNSELFDDQSQMDNKRKFQEMVLHEQLWQLLSGKQGDEQDEEISQVPVKSTFCIVRILLDHNKLSDELRGSLIQEVLSNELQNQNSQSLEEIIKFVKYWNELNIDAISYKKIGYLKPNKFEEYMQQKSQTLTFKPKINEVNYLLEQNNTAKFLKKNPIEGVSQELYQGVNNDQENDLYPQLLSGQLGSGRLNRSSQMQSPQRTMDRVKILYKKQELRDKQIEEKQKEKFQSDFKECTFKPDVTINKKVNEWSVISKYGQSGIFQRLYTLEPHIKKEMMFQQNLIQKQQDDLDQCTFTPSIQETKSLYDRDIYHQKQGKNLIRGYEKQVGRLRYGNQQKQILQQKLNHIPVGENLEKQKSKPVQVPSMLNRPKIQRRVPFYTIDVSMRAGKTGRIAVYEGDDPYTVTNNFAKSFQITGENKQELFLRVKTQIDKHNAEKMLQKMEMNGENPQEYIQKLENLQNQQQEQNLIQYQQQQFQNQNYSQNFKNFNNENNGNVDDQKEIQYYQQKLIQEQLQPENSNNDLNEIQNQNLNQQNNDENNNISMREQQEDDYVEENKQNQEQFQQEQQFQNQDQQNKLLMQQQEQIRQLQQQLLLQQQQNNIQQQ</sequence>
<comment type="caution">
    <text evidence="2">The sequence shown here is derived from an EMBL/GenBank/DDBJ whole genome shotgun (WGS) entry which is preliminary data.</text>
</comment>
<gene>
    <name evidence="2" type="ORF">PPERSA_09108</name>
</gene>
<dbReference type="EMBL" id="LDAU01000092">
    <property type="protein sequence ID" value="KRX06706.1"/>
    <property type="molecule type" value="Genomic_DNA"/>
</dbReference>
<dbReference type="AlphaFoldDB" id="A0A0V0QWU1"/>
<proteinExistence type="predicted"/>
<evidence type="ECO:0000313" key="3">
    <source>
        <dbReference type="Proteomes" id="UP000054937"/>
    </source>
</evidence>
<accession>A0A0V0QWU1</accession>
<keyword evidence="3" id="KW-1185">Reference proteome</keyword>
<feature type="compositionally biased region" description="Low complexity" evidence="1">
    <location>
        <begin position="757"/>
        <end position="769"/>
    </location>
</feature>
<protein>
    <submittedName>
        <fullName evidence="2">Uncharacterized protein</fullName>
    </submittedName>
</protein>
<dbReference type="Proteomes" id="UP000054937">
    <property type="component" value="Unassembled WGS sequence"/>
</dbReference>
<dbReference type="OrthoDB" id="273382at2759"/>
<feature type="region of interest" description="Disordered" evidence="1">
    <location>
        <begin position="748"/>
        <end position="769"/>
    </location>
</feature>